<dbReference type="Proteomes" id="UP001253458">
    <property type="component" value="Unassembled WGS sequence"/>
</dbReference>
<keyword evidence="2" id="KW-1003">Cell membrane</keyword>
<accession>A0AAJ2BQT6</accession>
<dbReference type="Gene3D" id="1.20.1250.20">
    <property type="entry name" value="MFS general substrate transporter like domains"/>
    <property type="match status" value="1"/>
</dbReference>
<evidence type="ECO:0000256" key="1">
    <source>
        <dbReference type="ARBA" id="ARBA00004651"/>
    </source>
</evidence>
<proteinExistence type="predicted"/>
<evidence type="ECO:0000256" key="6">
    <source>
        <dbReference type="SAM" id="Phobius"/>
    </source>
</evidence>
<sequence>MTMSGSGSGGGGVLPRRAAVIVFLAFAFAYFLSALVRAVTATLAPTLAQEFSLHARDLGLLAGGYFLGFSATQLPLGTWLDRHGPKKVALGFLGVAVVGSLVFSAATGFSGLLAGRVLCGAGVSACLMAPLTGYRRWLEPVAQMRANSWMLMTGSLGMVASTLPVQWTLPLVGWRPLFWGLAVLIALSMVVIALWVPGWGSAGQPKADSSAAEAVPQGYGVVWRHPYFQRLAPLGFFCYGGMVAMQTLWAGPWMQRVAGYTALESATGLFWINVSMLCTFWTWGMVNPWLLRKGFGADRLMAMGLPLCSAVLLGIILAGPQAGGGAWALFCVACTFVSLSQPAVAMAFPQALAGRALSAYNLVIFVGVFVVQWGIGLAVDAFAAAGLATVPAFQAAMVVYLACNAGAYAWFLLRGQRHNVLTTPTP</sequence>
<organism evidence="8 11">
    <name type="scientific">Acidovorax delafieldii</name>
    <name type="common">Pseudomonas delafieldii</name>
    <dbReference type="NCBI Taxonomy" id="47920"/>
    <lineage>
        <taxon>Bacteria</taxon>
        <taxon>Pseudomonadati</taxon>
        <taxon>Pseudomonadota</taxon>
        <taxon>Betaproteobacteria</taxon>
        <taxon>Burkholderiales</taxon>
        <taxon>Comamonadaceae</taxon>
        <taxon>Acidovorax</taxon>
    </lineage>
</organism>
<protein>
    <submittedName>
        <fullName evidence="8">MFS family arabinose efflux permease</fullName>
    </submittedName>
</protein>
<feature type="transmembrane region" description="Helical" evidence="6">
    <location>
        <begin position="113"/>
        <end position="134"/>
    </location>
</feature>
<dbReference type="InterPro" id="IPR050189">
    <property type="entry name" value="MFS_Efflux_Transporters"/>
</dbReference>
<dbReference type="Proteomes" id="UP001249076">
    <property type="component" value="Unassembled WGS sequence"/>
</dbReference>
<evidence type="ECO:0000313" key="11">
    <source>
        <dbReference type="Proteomes" id="UP001253458"/>
    </source>
</evidence>
<dbReference type="PANTHER" id="PTHR43124">
    <property type="entry name" value="PURINE EFFLUX PUMP PBUE"/>
    <property type="match status" value="1"/>
</dbReference>
<gene>
    <name evidence="8" type="ORF">J2W88_000686</name>
    <name evidence="9" type="ORF">J2W93_000687</name>
</gene>
<evidence type="ECO:0000256" key="4">
    <source>
        <dbReference type="ARBA" id="ARBA00022989"/>
    </source>
</evidence>
<reference evidence="8 10" key="1">
    <citation type="submission" date="2023-07" db="EMBL/GenBank/DDBJ databases">
        <title>Sorghum-associated microbial communities from plants grown in Nebraska, USA.</title>
        <authorList>
            <person name="Schachtman D."/>
        </authorList>
    </citation>
    <scope>NUCLEOTIDE SEQUENCE</scope>
    <source>
        <strain evidence="9 10">BE105</strain>
        <strain evidence="8">BE69</strain>
    </source>
</reference>
<dbReference type="CDD" id="cd06174">
    <property type="entry name" value="MFS"/>
    <property type="match status" value="1"/>
</dbReference>
<feature type="transmembrane region" description="Helical" evidence="6">
    <location>
        <begin position="392"/>
        <end position="413"/>
    </location>
</feature>
<evidence type="ECO:0000259" key="7">
    <source>
        <dbReference type="PROSITE" id="PS50850"/>
    </source>
</evidence>
<feature type="transmembrane region" description="Helical" evidence="6">
    <location>
        <begin position="146"/>
        <end position="165"/>
    </location>
</feature>
<evidence type="ECO:0000256" key="2">
    <source>
        <dbReference type="ARBA" id="ARBA00022475"/>
    </source>
</evidence>
<feature type="transmembrane region" description="Helical" evidence="6">
    <location>
        <begin position="326"/>
        <end position="348"/>
    </location>
</feature>
<evidence type="ECO:0000256" key="3">
    <source>
        <dbReference type="ARBA" id="ARBA00022692"/>
    </source>
</evidence>
<dbReference type="SUPFAM" id="SSF103473">
    <property type="entry name" value="MFS general substrate transporter"/>
    <property type="match status" value="1"/>
</dbReference>
<comment type="caution">
    <text evidence="8">The sequence shown here is derived from an EMBL/GenBank/DDBJ whole genome shotgun (WGS) entry which is preliminary data.</text>
</comment>
<dbReference type="PANTHER" id="PTHR43124:SF3">
    <property type="entry name" value="CHLORAMPHENICOL EFFLUX PUMP RV0191"/>
    <property type="match status" value="1"/>
</dbReference>
<evidence type="ECO:0000256" key="5">
    <source>
        <dbReference type="ARBA" id="ARBA00023136"/>
    </source>
</evidence>
<dbReference type="InterPro" id="IPR011701">
    <property type="entry name" value="MFS"/>
</dbReference>
<feature type="transmembrane region" description="Helical" evidence="6">
    <location>
        <begin position="269"/>
        <end position="290"/>
    </location>
</feature>
<dbReference type="PROSITE" id="PS50850">
    <property type="entry name" value="MFS"/>
    <property type="match status" value="1"/>
</dbReference>
<evidence type="ECO:0000313" key="9">
    <source>
        <dbReference type="EMBL" id="MDR6835866.1"/>
    </source>
</evidence>
<evidence type="ECO:0000313" key="10">
    <source>
        <dbReference type="Proteomes" id="UP001249076"/>
    </source>
</evidence>
<dbReference type="AlphaFoldDB" id="A0AAJ2BQT6"/>
<dbReference type="EMBL" id="JAVDTS010000001">
    <property type="protein sequence ID" value="MDR6835866.1"/>
    <property type="molecule type" value="Genomic_DNA"/>
</dbReference>
<dbReference type="Pfam" id="PF07690">
    <property type="entry name" value="MFS_1"/>
    <property type="match status" value="1"/>
</dbReference>
<feature type="transmembrane region" description="Helical" evidence="6">
    <location>
        <begin position="177"/>
        <end position="196"/>
    </location>
</feature>
<dbReference type="GO" id="GO:0022857">
    <property type="term" value="F:transmembrane transporter activity"/>
    <property type="evidence" value="ECO:0007669"/>
    <property type="project" value="InterPro"/>
</dbReference>
<feature type="transmembrane region" description="Helical" evidence="6">
    <location>
        <begin position="360"/>
        <end position="386"/>
    </location>
</feature>
<dbReference type="InterPro" id="IPR020846">
    <property type="entry name" value="MFS_dom"/>
</dbReference>
<dbReference type="RefSeq" id="WP_209816485.1">
    <property type="nucleotide sequence ID" value="NZ_JAVDTL010000001.1"/>
</dbReference>
<dbReference type="EMBL" id="JAVDTL010000001">
    <property type="protein sequence ID" value="MDR6765428.1"/>
    <property type="molecule type" value="Genomic_DNA"/>
</dbReference>
<keyword evidence="4 6" id="KW-1133">Transmembrane helix</keyword>
<keyword evidence="10" id="KW-1185">Reference proteome</keyword>
<comment type="subcellular location">
    <subcellularLocation>
        <location evidence="1">Cell membrane</location>
        <topology evidence="1">Multi-pass membrane protein</topology>
    </subcellularLocation>
</comment>
<name>A0AAJ2BQT6_ACIDE</name>
<dbReference type="InterPro" id="IPR036259">
    <property type="entry name" value="MFS_trans_sf"/>
</dbReference>
<evidence type="ECO:0000313" key="8">
    <source>
        <dbReference type="EMBL" id="MDR6765428.1"/>
    </source>
</evidence>
<feature type="transmembrane region" description="Helical" evidence="6">
    <location>
        <begin position="58"/>
        <end position="76"/>
    </location>
</feature>
<dbReference type="GO" id="GO:0005886">
    <property type="term" value="C:plasma membrane"/>
    <property type="evidence" value="ECO:0007669"/>
    <property type="project" value="UniProtKB-SubCell"/>
</dbReference>
<keyword evidence="3 6" id="KW-0812">Transmembrane</keyword>
<feature type="transmembrane region" description="Helical" evidence="6">
    <location>
        <begin position="88"/>
        <end position="107"/>
    </location>
</feature>
<feature type="transmembrane region" description="Helical" evidence="6">
    <location>
        <begin position="231"/>
        <end position="249"/>
    </location>
</feature>
<keyword evidence="5 6" id="KW-0472">Membrane</keyword>
<feature type="transmembrane region" description="Helical" evidence="6">
    <location>
        <begin position="302"/>
        <end position="320"/>
    </location>
</feature>
<feature type="domain" description="Major facilitator superfamily (MFS) profile" evidence="7">
    <location>
        <begin position="22"/>
        <end position="418"/>
    </location>
</feature>